<proteinExistence type="inferred from homology"/>
<evidence type="ECO:0000313" key="14">
    <source>
        <dbReference type="EMBL" id="MBB4023137.1"/>
    </source>
</evidence>
<dbReference type="EMBL" id="JACIEQ010000004">
    <property type="protein sequence ID" value="MBB4023137.1"/>
    <property type="molecule type" value="Genomic_DNA"/>
</dbReference>
<keyword evidence="4" id="KW-0813">Transport</keyword>
<evidence type="ECO:0000256" key="13">
    <source>
        <dbReference type="SAM" id="Phobius"/>
    </source>
</evidence>
<keyword evidence="7 13" id="KW-0812">Transmembrane</keyword>
<evidence type="ECO:0000256" key="9">
    <source>
        <dbReference type="ARBA" id="ARBA00022989"/>
    </source>
</evidence>
<protein>
    <recommendedName>
        <fullName evidence="3">Magnesium transport protein CorA</fullName>
    </recommendedName>
</protein>
<evidence type="ECO:0000313" key="15">
    <source>
        <dbReference type="Proteomes" id="UP000585681"/>
    </source>
</evidence>
<dbReference type="CDD" id="cd12837">
    <property type="entry name" value="EcCorA-like_u1"/>
    <property type="match status" value="1"/>
</dbReference>
<keyword evidence="8" id="KW-0460">Magnesium</keyword>
<keyword evidence="15" id="KW-1185">Reference proteome</keyword>
<accession>A0A840CMA3</accession>
<evidence type="ECO:0000256" key="10">
    <source>
        <dbReference type="ARBA" id="ARBA00023065"/>
    </source>
</evidence>
<comment type="similarity">
    <text evidence="2">Belongs to the CorA metal ion transporter (MIT) (TC 1.A.35) family.</text>
</comment>
<evidence type="ECO:0000256" key="11">
    <source>
        <dbReference type="ARBA" id="ARBA00023136"/>
    </source>
</evidence>
<keyword evidence="6" id="KW-0997">Cell inner membrane</keyword>
<evidence type="ECO:0000256" key="8">
    <source>
        <dbReference type="ARBA" id="ARBA00022842"/>
    </source>
</evidence>
<feature type="transmembrane region" description="Helical" evidence="13">
    <location>
        <begin position="264"/>
        <end position="284"/>
    </location>
</feature>
<comment type="catalytic activity">
    <reaction evidence="12">
        <text>Mg(2+)(in) = Mg(2+)(out)</text>
        <dbReference type="Rhea" id="RHEA:29827"/>
        <dbReference type="ChEBI" id="CHEBI:18420"/>
    </reaction>
</comment>
<dbReference type="InterPro" id="IPR050829">
    <property type="entry name" value="CorA_MIT"/>
</dbReference>
<keyword evidence="11 13" id="KW-0472">Membrane</keyword>
<dbReference type="InterPro" id="IPR045861">
    <property type="entry name" value="CorA_cytoplasmic_dom"/>
</dbReference>
<dbReference type="SUPFAM" id="SSF143865">
    <property type="entry name" value="CorA soluble domain-like"/>
    <property type="match status" value="1"/>
</dbReference>
<dbReference type="Gene3D" id="3.30.460.20">
    <property type="entry name" value="CorA soluble domain-like"/>
    <property type="match status" value="1"/>
</dbReference>
<dbReference type="RefSeq" id="WP_054539243.1">
    <property type="nucleotide sequence ID" value="NZ_JACIEQ010000004.1"/>
</dbReference>
<evidence type="ECO:0000256" key="6">
    <source>
        <dbReference type="ARBA" id="ARBA00022519"/>
    </source>
</evidence>
<dbReference type="PANTHER" id="PTHR47685">
    <property type="entry name" value="MAGNESIUM TRANSPORT PROTEIN CORA"/>
    <property type="match status" value="1"/>
</dbReference>
<dbReference type="Pfam" id="PF01544">
    <property type="entry name" value="CorA"/>
    <property type="match status" value="1"/>
</dbReference>
<reference evidence="14" key="1">
    <citation type="submission" date="2020-08" db="EMBL/GenBank/DDBJ databases">
        <title>Genomic Encyclopedia of Type Strains, Phase IV (KMG-IV): sequencing the most valuable type-strain genomes for metagenomic binning, comparative biology and taxonomic classification.</title>
        <authorList>
            <person name="Goeker M."/>
        </authorList>
    </citation>
    <scope>NUCLEOTIDE SEQUENCE [LARGE SCALE GENOMIC DNA]</scope>
    <source>
        <strain evidence="14">DSM 105040</strain>
    </source>
</reference>
<dbReference type="InterPro" id="IPR045863">
    <property type="entry name" value="CorA_TM1_TM2"/>
</dbReference>
<comment type="subcellular location">
    <subcellularLocation>
        <location evidence="1">Cell inner membrane</location>
        <topology evidence="1">Multi-pass membrane protein</topology>
    </subcellularLocation>
</comment>
<keyword evidence="10" id="KW-0406">Ion transport</keyword>
<dbReference type="SUPFAM" id="SSF144083">
    <property type="entry name" value="Magnesium transport protein CorA, transmembrane region"/>
    <property type="match status" value="1"/>
</dbReference>
<evidence type="ECO:0000256" key="7">
    <source>
        <dbReference type="ARBA" id="ARBA00022692"/>
    </source>
</evidence>
<dbReference type="PANTHER" id="PTHR47685:SF1">
    <property type="entry name" value="MAGNESIUM TRANSPORT PROTEIN CORA"/>
    <property type="match status" value="1"/>
</dbReference>
<gene>
    <name evidence="14" type="ORF">GGR17_002959</name>
</gene>
<sequence length="322" mass="34705">MIRAFAHENGQLAQLEGPAVPDAAIWVDLALPDAQEIALVAQQVGVPLPSRADMEEIELSSRLYHDHGADYLTVMVPGAIETDHATVAPVTFVVMPGRIVTLRHHAPRPFDTFPAHAGKTTFGCAGSDAVLLGLFEEIIDRIADILELISGELEQLSRRVFDGDATGTGGPGALQSTLAAIGRKGDLVGDIRLSLLTLERALAYLGPTLARRDSPAAIVMALDIGARDIRSLNEHSGFLSQKASLMLEATLGMINIEQNATIKIFSVVAVVFMPPTLIASIYGMNFGRMPELGWDFGYPLALVAMAVSAVMPYFYFKRRGWL</sequence>
<evidence type="ECO:0000256" key="5">
    <source>
        <dbReference type="ARBA" id="ARBA00022475"/>
    </source>
</evidence>
<dbReference type="InterPro" id="IPR002523">
    <property type="entry name" value="MgTranspt_CorA/ZnTranspt_ZntB"/>
</dbReference>
<organism evidence="14 15">
    <name type="scientific">Actibacterium naphthalenivorans</name>
    <dbReference type="NCBI Taxonomy" id="1614693"/>
    <lineage>
        <taxon>Bacteria</taxon>
        <taxon>Pseudomonadati</taxon>
        <taxon>Pseudomonadota</taxon>
        <taxon>Alphaproteobacteria</taxon>
        <taxon>Rhodobacterales</taxon>
        <taxon>Roseobacteraceae</taxon>
        <taxon>Actibacterium</taxon>
    </lineage>
</organism>
<dbReference type="AlphaFoldDB" id="A0A840CMA3"/>
<name>A0A840CMA3_9RHOB</name>
<evidence type="ECO:0000256" key="12">
    <source>
        <dbReference type="ARBA" id="ARBA00034269"/>
    </source>
</evidence>
<dbReference type="FunFam" id="1.20.58.340:FF:000001">
    <property type="entry name" value="Magnesium transport protein CorA"/>
    <property type="match status" value="1"/>
</dbReference>
<feature type="transmembrane region" description="Helical" evidence="13">
    <location>
        <begin position="296"/>
        <end position="316"/>
    </location>
</feature>
<evidence type="ECO:0000256" key="3">
    <source>
        <dbReference type="ARBA" id="ARBA00019439"/>
    </source>
</evidence>
<comment type="caution">
    <text evidence="14">The sequence shown here is derived from an EMBL/GenBank/DDBJ whole genome shotgun (WGS) entry which is preliminary data.</text>
</comment>
<keyword evidence="5" id="KW-1003">Cell membrane</keyword>
<keyword evidence="9 13" id="KW-1133">Transmembrane helix</keyword>
<dbReference type="Proteomes" id="UP000585681">
    <property type="component" value="Unassembled WGS sequence"/>
</dbReference>
<dbReference type="GO" id="GO:0015099">
    <property type="term" value="F:nickel cation transmembrane transporter activity"/>
    <property type="evidence" value="ECO:0007669"/>
    <property type="project" value="TreeGrafter"/>
</dbReference>
<evidence type="ECO:0000256" key="4">
    <source>
        <dbReference type="ARBA" id="ARBA00022448"/>
    </source>
</evidence>
<dbReference type="Gene3D" id="1.20.58.340">
    <property type="entry name" value="Magnesium transport protein CorA, transmembrane region"/>
    <property type="match status" value="1"/>
</dbReference>
<dbReference type="GO" id="GO:0005886">
    <property type="term" value="C:plasma membrane"/>
    <property type="evidence" value="ECO:0007669"/>
    <property type="project" value="UniProtKB-SubCell"/>
</dbReference>
<dbReference type="GO" id="GO:0015095">
    <property type="term" value="F:magnesium ion transmembrane transporter activity"/>
    <property type="evidence" value="ECO:0007669"/>
    <property type="project" value="TreeGrafter"/>
</dbReference>
<dbReference type="GO" id="GO:0015087">
    <property type="term" value="F:cobalt ion transmembrane transporter activity"/>
    <property type="evidence" value="ECO:0007669"/>
    <property type="project" value="TreeGrafter"/>
</dbReference>
<evidence type="ECO:0000256" key="1">
    <source>
        <dbReference type="ARBA" id="ARBA00004429"/>
    </source>
</evidence>
<evidence type="ECO:0000256" key="2">
    <source>
        <dbReference type="ARBA" id="ARBA00009765"/>
    </source>
</evidence>